<evidence type="ECO:0000313" key="1">
    <source>
        <dbReference type="EMBL" id="RJF87092.1"/>
    </source>
</evidence>
<dbReference type="EMBL" id="QYUK01000011">
    <property type="protein sequence ID" value="RJF87092.1"/>
    <property type="molecule type" value="Genomic_DNA"/>
</dbReference>
<name>A0A418WAP1_9PROT</name>
<dbReference type="RefSeq" id="WP_119777736.1">
    <property type="nucleotide sequence ID" value="NZ_QYUK01000011.1"/>
</dbReference>
<comment type="caution">
    <text evidence="1">The sequence shown here is derived from an EMBL/GenBank/DDBJ whole genome shotgun (WGS) entry which is preliminary data.</text>
</comment>
<dbReference type="GO" id="GO:0044781">
    <property type="term" value="P:bacterial-type flagellum organization"/>
    <property type="evidence" value="ECO:0007669"/>
    <property type="project" value="InterPro"/>
</dbReference>
<keyword evidence="2" id="KW-1185">Reference proteome</keyword>
<dbReference type="OrthoDB" id="7276164at2"/>
<protein>
    <submittedName>
        <fullName evidence="1">Uncharacterized protein</fullName>
    </submittedName>
</protein>
<proteinExistence type="predicted"/>
<sequence length="112" mass="12374">MSEDEKLNPVEETAFPFLQHAVQLDQARAAWAVLDKALGKNAEMWLKLTDDALAAHGKLPLETIEFIHKTSAFVAKVAAAVRTEMDDNLLDTLIKLNLNMSEMILARDAQAA</sequence>
<accession>A0A418WAP1</accession>
<dbReference type="Pfam" id="PF07309">
    <property type="entry name" value="FlaF"/>
    <property type="match status" value="1"/>
</dbReference>
<dbReference type="InterPro" id="IPR010845">
    <property type="entry name" value="FlaF"/>
</dbReference>
<evidence type="ECO:0000313" key="2">
    <source>
        <dbReference type="Proteomes" id="UP000284605"/>
    </source>
</evidence>
<dbReference type="AlphaFoldDB" id="A0A418WAP1"/>
<reference evidence="1 2" key="1">
    <citation type="submission" date="2018-09" db="EMBL/GenBank/DDBJ databases">
        <authorList>
            <person name="Zhu H."/>
        </authorList>
    </citation>
    <scope>NUCLEOTIDE SEQUENCE [LARGE SCALE GENOMIC DNA]</scope>
    <source>
        <strain evidence="1 2">K1W22B-8</strain>
    </source>
</reference>
<dbReference type="Proteomes" id="UP000284605">
    <property type="component" value="Unassembled WGS sequence"/>
</dbReference>
<gene>
    <name evidence="1" type="ORF">D3874_08700</name>
</gene>
<organism evidence="1 2">
    <name type="scientific">Oleomonas cavernae</name>
    <dbReference type="NCBI Taxonomy" id="2320859"/>
    <lineage>
        <taxon>Bacteria</taxon>
        <taxon>Pseudomonadati</taxon>
        <taxon>Pseudomonadota</taxon>
        <taxon>Alphaproteobacteria</taxon>
        <taxon>Acetobacterales</taxon>
        <taxon>Acetobacteraceae</taxon>
        <taxon>Oleomonas</taxon>
    </lineage>
</organism>